<feature type="compositionally biased region" description="Low complexity" evidence="1">
    <location>
        <begin position="40"/>
        <end position="58"/>
    </location>
</feature>
<proteinExistence type="predicted"/>
<evidence type="ECO:0000256" key="1">
    <source>
        <dbReference type="SAM" id="MobiDB-lite"/>
    </source>
</evidence>
<protein>
    <submittedName>
        <fullName evidence="2">Uncharacterized protein</fullName>
    </submittedName>
</protein>
<feature type="compositionally biased region" description="Polar residues" evidence="1">
    <location>
        <begin position="267"/>
        <end position="306"/>
    </location>
</feature>
<feature type="region of interest" description="Disordered" evidence="1">
    <location>
        <begin position="36"/>
        <end position="60"/>
    </location>
</feature>
<dbReference type="EMBL" id="CCKQ01003793">
    <property type="protein sequence ID" value="CDW74935.1"/>
    <property type="molecule type" value="Genomic_DNA"/>
</dbReference>
<name>A0A077ZYI3_STYLE</name>
<organism evidence="2 3">
    <name type="scientific">Stylonychia lemnae</name>
    <name type="common">Ciliate</name>
    <dbReference type="NCBI Taxonomy" id="5949"/>
    <lineage>
        <taxon>Eukaryota</taxon>
        <taxon>Sar</taxon>
        <taxon>Alveolata</taxon>
        <taxon>Ciliophora</taxon>
        <taxon>Intramacronucleata</taxon>
        <taxon>Spirotrichea</taxon>
        <taxon>Stichotrichia</taxon>
        <taxon>Sporadotrichida</taxon>
        <taxon>Oxytrichidae</taxon>
        <taxon>Stylonychinae</taxon>
        <taxon>Stylonychia</taxon>
    </lineage>
</organism>
<dbReference type="AlphaFoldDB" id="A0A077ZYI3"/>
<feature type="region of interest" description="Disordered" evidence="1">
    <location>
        <begin position="267"/>
        <end position="328"/>
    </location>
</feature>
<reference evidence="2 3" key="1">
    <citation type="submission" date="2014-06" db="EMBL/GenBank/DDBJ databases">
        <authorList>
            <person name="Swart Estienne"/>
        </authorList>
    </citation>
    <scope>NUCLEOTIDE SEQUENCE [LARGE SCALE GENOMIC DNA]</scope>
    <source>
        <strain evidence="2 3">130c</strain>
    </source>
</reference>
<keyword evidence="3" id="KW-1185">Reference proteome</keyword>
<evidence type="ECO:0000313" key="2">
    <source>
        <dbReference type="EMBL" id="CDW74935.1"/>
    </source>
</evidence>
<accession>A0A077ZYI3</accession>
<sequence length="485" mass="55014">MGQNNNKFVAVYNSGPNVPMNIGKTMPQTQRSINLRSKGNNINNQSSQNQNSANNSANLTGSKISRSFNFDLVNSTRPNLPYSMIEHPQKNGCDAVYACGPLSRQRYINPKLEKELVDFKKEVEDKFSKSLLSTFAYPRISLPHDSQDDLTLINIDHNNDLSQFLSEAEVNYSKAQRAPKTVRKLLDHTSFLNYQTEGLGSANSNMQPSINMSINYEQMHENGGNNSNLGSIPILKKNQKYDQQLENILKNSGVMEKTAILRKLENHNNQNHSRFKDGNSSFKMPDLINNNMNRSRYQENDSQLHGSSKDRSSKVKTHRYPQNIPPVNHKMSNIINVNNPQVIIQSPQNNTIILVDGASMKDSNSRNIINQLEKSGLISGKYENHSKDNHINKRNLQQSRIFDNYVKNQKILNNSMNPTVNLVNNNISQNASSRNQMNVSTTKNRAKYETNNRSMARNYQYSVAEKDQVSKSFIFPPSSLGKKQL</sequence>
<dbReference type="OrthoDB" id="10683245at2759"/>
<dbReference type="Proteomes" id="UP000039865">
    <property type="component" value="Unassembled WGS sequence"/>
</dbReference>
<dbReference type="InParanoid" id="A0A077ZYI3"/>
<evidence type="ECO:0000313" key="3">
    <source>
        <dbReference type="Proteomes" id="UP000039865"/>
    </source>
</evidence>
<gene>
    <name evidence="2" type="primary">Contig2432.g2624</name>
    <name evidence="2" type="ORF">STYLEM_3919</name>
</gene>